<dbReference type="InterPro" id="IPR035684">
    <property type="entry name" value="ArgRS_core"/>
</dbReference>
<dbReference type="InterPro" id="IPR036695">
    <property type="entry name" value="Arg-tRNA-synth_N_sf"/>
</dbReference>
<evidence type="ECO:0000256" key="4">
    <source>
        <dbReference type="ARBA" id="ARBA00022490"/>
    </source>
</evidence>
<evidence type="ECO:0000256" key="12">
    <source>
        <dbReference type="RuleBase" id="RU363038"/>
    </source>
</evidence>
<evidence type="ECO:0000259" key="13">
    <source>
        <dbReference type="SMART" id="SM00836"/>
    </source>
</evidence>
<dbReference type="GO" id="GO:0004814">
    <property type="term" value="F:arginine-tRNA ligase activity"/>
    <property type="evidence" value="ECO:0007669"/>
    <property type="project" value="UniProtKB-UniRule"/>
</dbReference>
<dbReference type="STRING" id="29561.MM26B8_03940"/>
<dbReference type="Gene3D" id="3.40.50.620">
    <property type="entry name" value="HUPs"/>
    <property type="match status" value="1"/>
</dbReference>
<name>A0A0F5H0Y5_9BACT</name>
<evidence type="ECO:0000256" key="1">
    <source>
        <dbReference type="ARBA" id="ARBA00004496"/>
    </source>
</evidence>
<accession>A0A0F5H0Y5</accession>
<evidence type="ECO:0000256" key="2">
    <source>
        <dbReference type="ARBA" id="ARBA00005594"/>
    </source>
</evidence>
<comment type="subcellular location">
    <subcellularLocation>
        <location evidence="1 11">Cytoplasm</location>
    </subcellularLocation>
</comment>
<feature type="domain" description="Arginyl tRNA synthetase N-terminal" evidence="14">
    <location>
        <begin position="4"/>
        <end position="86"/>
    </location>
</feature>
<dbReference type="InterPro" id="IPR005148">
    <property type="entry name" value="Arg-tRNA-synth_N"/>
</dbReference>
<dbReference type="InterPro" id="IPR008909">
    <property type="entry name" value="DALR_anticod-bd"/>
</dbReference>
<evidence type="ECO:0000256" key="6">
    <source>
        <dbReference type="ARBA" id="ARBA00022741"/>
    </source>
</evidence>
<keyword evidence="5 11" id="KW-0436">Ligase</keyword>
<dbReference type="NCBIfam" id="TIGR00456">
    <property type="entry name" value="argS"/>
    <property type="match status" value="1"/>
</dbReference>
<dbReference type="Gene3D" id="1.10.730.10">
    <property type="entry name" value="Isoleucyl-tRNA Synthetase, Domain 1"/>
    <property type="match status" value="1"/>
</dbReference>
<evidence type="ECO:0000256" key="11">
    <source>
        <dbReference type="HAMAP-Rule" id="MF_00123"/>
    </source>
</evidence>
<evidence type="ECO:0000313" key="15">
    <source>
        <dbReference type="EMBL" id="KKB26790.1"/>
    </source>
</evidence>
<dbReference type="SUPFAM" id="SSF52374">
    <property type="entry name" value="Nucleotidylyl transferase"/>
    <property type="match status" value="1"/>
</dbReference>
<dbReference type="InterPro" id="IPR001412">
    <property type="entry name" value="aa-tRNA-synth_I_CS"/>
</dbReference>
<keyword evidence="8 11" id="KW-0648">Protein biosynthesis</keyword>
<comment type="catalytic activity">
    <reaction evidence="10 11">
        <text>tRNA(Arg) + L-arginine + ATP = L-arginyl-tRNA(Arg) + AMP + diphosphate</text>
        <dbReference type="Rhea" id="RHEA:20301"/>
        <dbReference type="Rhea" id="RHEA-COMP:9658"/>
        <dbReference type="Rhea" id="RHEA-COMP:9673"/>
        <dbReference type="ChEBI" id="CHEBI:30616"/>
        <dbReference type="ChEBI" id="CHEBI:32682"/>
        <dbReference type="ChEBI" id="CHEBI:33019"/>
        <dbReference type="ChEBI" id="CHEBI:78442"/>
        <dbReference type="ChEBI" id="CHEBI:78513"/>
        <dbReference type="ChEBI" id="CHEBI:456215"/>
        <dbReference type="EC" id="6.1.1.19"/>
    </reaction>
</comment>
<dbReference type="SUPFAM" id="SSF47323">
    <property type="entry name" value="Anticodon-binding domain of a subclass of class I aminoacyl-tRNA synthetases"/>
    <property type="match status" value="1"/>
</dbReference>
<keyword evidence="6 11" id="KW-0547">Nucleotide-binding</keyword>
<dbReference type="PRINTS" id="PR01038">
    <property type="entry name" value="TRNASYNTHARG"/>
</dbReference>
<sequence length="541" mass="62252">MSMLTIKNKILEELKLIAKELDIQKEIFLIEPKVKADLSTNMAMGNKGQNPIELANKIVEKLTSKFSILKIEKIEIANRGFINFFLKNNILVDGINQVLEQGKNYGRGNREGSIIIEFVSANPTGFLHLGHARNAAIGSTLANIVEFSGWDVIREYYINDAGNQINMLAESVFARYQQLFDPLYPLPEESYKGEDIIWAAKEFKNKYSDKFKDVKLEGEILEQWKNEATALFMEQVKIDLKNFGVWMDCYFSEKSLYQNNNEVIMEALNRLKSTYKKDGAFWLETTKFGDDKDRVLIKSNGEFTYFAPDIAYHDIKFKKIRKNGISLDVWGADHSGYIKRMQNAMYDLGYKGDNLIVLCMQLVRLMKNGQEFKMSKRKGTSFWLREFIDLVGKDSARFILLDRTYNSKLDFDINIATSKTNDNPAVLVQYANARSYSLLNKANKDLDNLKAYKFENERDNKLISTILEFPEIVEKSAEKYLTNLLTQYLIKLAKEFNSWYSNSEKIIGSENEISLLALVKAVNITLENGLKLLEISTPHEM</sequence>
<dbReference type="InterPro" id="IPR009080">
    <property type="entry name" value="tRNAsynth_Ia_anticodon-bd"/>
</dbReference>
<evidence type="ECO:0000259" key="14">
    <source>
        <dbReference type="SMART" id="SM01016"/>
    </source>
</evidence>
<dbReference type="SMART" id="SM00836">
    <property type="entry name" value="DALR_1"/>
    <property type="match status" value="1"/>
</dbReference>
<dbReference type="PANTHER" id="PTHR11956:SF5">
    <property type="entry name" value="ARGININE--TRNA LIGASE, CYTOPLASMIC"/>
    <property type="match status" value="1"/>
</dbReference>
<dbReference type="PROSITE" id="PS00178">
    <property type="entry name" value="AA_TRNA_LIGASE_I"/>
    <property type="match status" value="1"/>
</dbReference>
<dbReference type="GO" id="GO:0006420">
    <property type="term" value="P:arginyl-tRNA aminoacylation"/>
    <property type="evidence" value="ECO:0007669"/>
    <property type="project" value="UniProtKB-UniRule"/>
</dbReference>
<evidence type="ECO:0000256" key="7">
    <source>
        <dbReference type="ARBA" id="ARBA00022840"/>
    </source>
</evidence>
<dbReference type="FunFam" id="3.40.50.620:FF:000062">
    <property type="entry name" value="Arginine--tRNA ligase"/>
    <property type="match status" value="1"/>
</dbReference>
<dbReference type="SMART" id="SM01016">
    <property type="entry name" value="Arg_tRNA_synt_N"/>
    <property type="match status" value="1"/>
</dbReference>
<keyword evidence="16" id="KW-1185">Reference proteome</keyword>
<keyword evidence="9 11" id="KW-0030">Aminoacyl-tRNA synthetase</keyword>
<dbReference type="CDD" id="cd00671">
    <property type="entry name" value="ArgRS_core"/>
    <property type="match status" value="1"/>
</dbReference>
<dbReference type="Pfam" id="PF00750">
    <property type="entry name" value="tRNA-synt_1d"/>
    <property type="match status" value="1"/>
</dbReference>
<dbReference type="GO" id="GO:0005524">
    <property type="term" value="F:ATP binding"/>
    <property type="evidence" value="ECO:0007669"/>
    <property type="project" value="UniProtKB-UniRule"/>
</dbReference>
<dbReference type="PANTHER" id="PTHR11956">
    <property type="entry name" value="ARGINYL-TRNA SYNTHETASE"/>
    <property type="match status" value="1"/>
</dbReference>
<comment type="caution">
    <text evidence="15">The sequence shown here is derived from an EMBL/GenBank/DDBJ whole genome shotgun (WGS) entry which is preliminary data.</text>
</comment>
<dbReference type="HAMAP" id="MF_00123">
    <property type="entry name" value="Arg_tRNA_synth"/>
    <property type="match status" value="1"/>
</dbReference>
<dbReference type="GO" id="GO:0005737">
    <property type="term" value="C:cytoplasm"/>
    <property type="evidence" value="ECO:0007669"/>
    <property type="project" value="UniProtKB-SubCell"/>
</dbReference>
<gene>
    <name evidence="11 15" type="primary">argS</name>
    <name evidence="15" type="ORF">MMELEA_01810</name>
</gene>
<evidence type="ECO:0000256" key="3">
    <source>
        <dbReference type="ARBA" id="ARBA00011245"/>
    </source>
</evidence>
<dbReference type="OrthoDB" id="9805987at2"/>
<dbReference type="EMBL" id="JZXN01000017">
    <property type="protein sequence ID" value="KKB26790.1"/>
    <property type="molecule type" value="Genomic_DNA"/>
</dbReference>
<comment type="similarity">
    <text evidence="2 11 12">Belongs to the class-I aminoacyl-tRNA synthetase family.</text>
</comment>
<dbReference type="AlphaFoldDB" id="A0A0F5H0Y5"/>
<protein>
    <recommendedName>
        <fullName evidence="11">Arginine--tRNA ligase</fullName>
        <ecNumber evidence="11">6.1.1.19</ecNumber>
    </recommendedName>
    <alternativeName>
        <fullName evidence="11">Arginyl-tRNA synthetase</fullName>
        <shortName evidence="11">ArgRS</shortName>
    </alternativeName>
</protein>
<evidence type="ECO:0000256" key="8">
    <source>
        <dbReference type="ARBA" id="ARBA00022917"/>
    </source>
</evidence>
<evidence type="ECO:0000256" key="5">
    <source>
        <dbReference type="ARBA" id="ARBA00022598"/>
    </source>
</evidence>
<feature type="domain" description="DALR anticodon binding" evidence="13">
    <location>
        <begin position="428"/>
        <end position="541"/>
    </location>
</feature>
<dbReference type="Proteomes" id="UP000033750">
    <property type="component" value="Unassembled WGS sequence"/>
</dbReference>
<dbReference type="SUPFAM" id="SSF55190">
    <property type="entry name" value="Arginyl-tRNA synthetase (ArgRS), N-terminal 'additional' domain"/>
    <property type="match status" value="1"/>
</dbReference>
<dbReference type="InterPro" id="IPR014729">
    <property type="entry name" value="Rossmann-like_a/b/a_fold"/>
</dbReference>
<comment type="subunit">
    <text evidence="3 11">Monomer.</text>
</comment>
<dbReference type="Pfam" id="PF05746">
    <property type="entry name" value="DALR_1"/>
    <property type="match status" value="1"/>
</dbReference>
<evidence type="ECO:0000256" key="10">
    <source>
        <dbReference type="ARBA" id="ARBA00049339"/>
    </source>
</evidence>
<evidence type="ECO:0000256" key="9">
    <source>
        <dbReference type="ARBA" id="ARBA00023146"/>
    </source>
</evidence>
<dbReference type="RefSeq" id="WP_046097123.1">
    <property type="nucleotide sequence ID" value="NZ_JZXN01000017.1"/>
</dbReference>
<dbReference type="EC" id="6.1.1.19" evidence="11"/>
<dbReference type="InterPro" id="IPR001278">
    <property type="entry name" value="Arg-tRNA-ligase"/>
</dbReference>
<dbReference type="Pfam" id="PF03485">
    <property type="entry name" value="Arg_tRNA_synt_N"/>
    <property type="match status" value="1"/>
</dbReference>
<reference evidence="15 16" key="1">
    <citation type="submission" date="2015-03" db="EMBL/GenBank/DDBJ databases">
        <title>Genome sequence of Mycoplasma meleagridis strain ATCC 25294.</title>
        <authorList>
            <person name="Yacoub E."/>
            <person name="Blanchard A."/>
            <person name="Sirand-Pugnet P."/>
            <person name="Mardassi B.B.A."/>
        </authorList>
    </citation>
    <scope>NUCLEOTIDE SEQUENCE [LARGE SCALE GENOMIC DNA]</scope>
    <source>
        <strain evidence="15 16">ATCC 25294</strain>
    </source>
</reference>
<evidence type="ECO:0000313" key="16">
    <source>
        <dbReference type="Proteomes" id="UP000033750"/>
    </source>
</evidence>
<organism evidence="15 16">
    <name type="scientific">Mycoplasmopsis meleagridis ATCC 25294</name>
    <dbReference type="NCBI Taxonomy" id="1264554"/>
    <lineage>
        <taxon>Bacteria</taxon>
        <taxon>Bacillati</taxon>
        <taxon>Mycoplasmatota</taxon>
        <taxon>Mycoplasmoidales</taxon>
        <taxon>Metamycoplasmataceae</taxon>
        <taxon>Mycoplasmopsis</taxon>
    </lineage>
</organism>
<keyword evidence="4 11" id="KW-0963">Cytoplasm</keyword>
<keyword evidence="7 11" id="KW-0067">ATP-binding</keyword>
<dbReference type="Gene3D" id="3.30.1360.70">
    <property type="entry name" value="Arginyl tRNA synthetase N-terminal domain"/>
    <property type="match status" value="1"/>
</dbReference>
<feature type="short sequence motif" description="'HIGH' region" evidence="11">
    <location>
        <begin position="121"/>
        <end position="131"/>
    </location>
</feature>
<dbReference type="PATRIC" id="fig|1264554.4.peg.206"/>
<proteinExistence type="inferred from homology"/>